<organism evidence="2 3">
    <name type="scientific">Quillaja saponaria</name>
    <name type="common">Soap bark tree</name>
    <dbReference type="NCBI Taxonomy" id="32244"/>
    <lineage>
        <taxon>Eukaryota</taxon>
        <taxon>Viridiplantae</taxon>
        <taxon>Streptophyta</taxon>
        <taxon>Embryophyta</taxon>
        <taxon>Tracheophyta</taxon>
        <taxon>Spermatophyta</taxon>
        <taxon>Magnoliopsida</taxon>
        <taxon>eudicotyledons</taxon>
        <taxon>Gunneridae</taxon>
        <taxon>Pentapetalae</taxon>
        <taxon>rosids</taxon>
        <taxon>fabids</taxon>
        <taxon>Fabales</taxon>
        <taxon>Quillajaceae</taxon>
        <taxon>Quillaja</taxon>
    </lineage>
</organism>
<accession>A0AAD7Q6W5</accession>
<keyword evidence="3" id="KW-1185">Reference proteome</keyword>
<feature type="region of interest" description="Disordered" evidence="1">
    <location>
        <begin position="1"/>
        <end position="55"/>
    </location>
</feature>
<gene>
    <name evidence="2" type="ORF">O6P43_005814</name>
</gene>
<dbReference type="AlphaFoldDB" id="A0AAD7Q6W5"/>
<comment type="caution">
    <text evidence="2">The sequence shown here is derived from an EMBL/GenBank/DDBJ whole genome shotgun (WGS) entry which is preliminary data.</text>
</comment>
<evidence type="ECO:0000313" key="2">
    <source>
        <dbReference type="EMBL" id="KAJ7975978.1"/>
    </source>
</evidence>
<sequence>MEASQKTITSPHYSARQAMLQDSTLNVIAKQQKKSNENHNSKSESNPFPLGSYDLNQPVHDPHSVFLPFPPAEAQPEGHFCSCGAYHYQGSSSVLVQPEEKITDDDPTKDFLQEWSFFSGTELGLGNYSERALEESAKNDHIKRKEELDMELRLWFK</sequence>
<dbReference type="EMBL" id="JARAOO010000003">
    <property type="protein sequence ID" value="KAJ7975978.1"/>
    <property type="molecule type" value="Genomic_DNA"/>
</dbReference>
<dbReference type="KEGG" id="qsa:O6P43_005814"/>
<feature type="compositionally biased region" description="Polar residues" evidence="1">
    <location>
        <begin position="1"/>
        <end position="12"/>
    </location>
</feature>
<evidence type="ECO:0000313" key="3">
    <source>
        <dbReference type="Proteomes" id="UP001163823"/>
    </source>
</evidence>
<reference evidence="2" key="1">
    <citation type="journal article" date="2023" name="Science">
        <title>Elucidation of the pathway for biosynthesis of saponin adjuvants from the soapbark tree.</title>
        <authorList>
            <person name="Reed J."/>
            <person name="Orme A."/>
            <person name="El-Demerdash A."/>
            <person name="Owen C."/>
            <person name="Martin L.B.B."/>
            <person name="Misra R.C."/>
            <person name="Kikuchi S."/>
            <person name="Rejzek M."/>
            <person name="Martin A.C."/>
            <person name="Harkess A."/>
            <person name="Leebens-Mack J."/>
            <person name="Louveau T."/>
            <person name="Stephenson M.J."/>
            <person name="Osbourn A."/>
        </authorList>
    </citation>
    <scope>NUCLEOTIDE SEQUENCE</scope>
    <source>
        <strain evidence="2">S10</strain>
    </source>
</reference>
<name>A0AAD7Q6W5_QUISA</name>
<proteinExistence type="predicted"/>
<dbReference type="Proteomes" id="UP001163823">
    <property type="component" value="Chromosome 3"/>
</dbReference>
<protein>
    <submittedName>
        <fullName evidence="2">Uncharacterized protein</fullName>
    </submittedName>
</protein>
<evidence type="ECO:0000256" key="1">
    <source>
        <dbReference type="SAM" id="MobiDB-lite"/>
    </source>
</evidence>